<dbReference type="PROSITE" id="PS00041">
    <property type="entry name" value="HTH_ARAC_FAMILY_1"/>
    <property type="match status" value="1"/>
</dbReference>
<organism evidence="5 6">
    <name type="scientific">Sulfitobacter aestuarii</name>
    <dbReference type="NCBI Taxonomy" id="2161676"/>
    <lineage>
        <taxon>Bacteria</taxon>
        <taxon>Pseudomonadati</taxon>
        <taxon>Pseudomonadota</taxon>
        <taxon>Alphaproteobacteria</taxon>
        <taxon>Rhodobacterales</taxon>
        <taxon>Roseobacteraceae</taxon>
        <taxon>Sulfitobacter</taxon>
    </lineage>
</organism>
<dbReference type="Proteomes" id="UP001597474">
    <property type="component" value="Unassembled WGS sequence"/>
</dbReference>
<dbReference type="Gene3D" id="1.10.10.60">
    <property type="entry name" value="Homeodomain-like"/>
    <property type="match status" value="1"/>
</dbReference>
<comment type="caution">
    <text evidence="5">The sequence shown here is derived from an EMBL/GenBank/DDBJ whole genome shotgun (WGS) entry which is preliminary data.</text>
</comment>
<accession>A0ABW5TZS5</accession>
<keyword evidence="3" id="KW-0804">Transcription</keyword>
<keyword evidence="6" id="KW-1185">Reference proteome</keyword>
<evidence type="ECO:0000313" key="6">
    <source>
        <dbReference type="Proteomes" id="UP001597474"/>
    </source>
</evidence>
<dbReference type="InterPro" id="IPR009057">
    <property type="entry name" value="Homeodomain-like_sf"/>
</dbReference>
<sequence>MKAENLNCCQTVILVLDGCNTLTFAAAVDPLRAANRQSGQRLFDWRFVTPRSQPITLTSGLQIPAHPIHRIDRCDLLIVAAGFNLDPQTTPQLAASLRRLAGQGAIVAGIDGGPWVMARAGLLDGQRATSHWEDLDRFAQEFPRVDLVNTRYQVSGARMTCAGAAPAIEMMLQLIRERHGPALAAKIASTFIYDLSAPPARPQSRRADLRHNALTSRAQAMMEAALDTPLPLKDIARRLGVSPRAMQLQFRARLGVTAQAHYLSLRLAEAERLVTRSALSLQDVALATGFHSQASFARAFRAGFGMSASHMRKSGTDVSFSLKENDAEFSKNSATAQ</sequence>
<dbReference type="InterPro" id="IPR029062">
    <property type="entry name" value="Class_I_gatase-like"/>
</dbReference>
<feature type="domain" description="HTH araC/xylS-type" evidence="4">
    <location>
        <begin position="216"/>
        <end position="314"/>
    </location>
</feature>
<dbReference type="Pfam" id="PF12833">
    <property type="entry name" value="HTH_18"/>
    <property type="match status" value="1"/>
</dbReference>
<keyword evidence="1" id="KW-0805">Transcription regulation</keyword>
<protein>
    <submittedName>
        <fullName evidence="5">GlxA family transcriptional regulator</fullName>
    </submittedName>
</protein>
<evidence type="ECO:0000259" key="4">
    <source>
        <dbReference type="PROSITE" id="PS01124"/>
    </source>
</evidence>
<dbReference type="InterPro" id="IPR018060">
    <property type="entry name" value="HTH_AraC"/>
</dbReference>
<dbReference type="EMBL" id="JBHUMP010000002">
    <property type="protein sequence ID" value="MFD2738401.1"/>
    <property type="molecule type" value="Genomic_DNA"/>
</dbReference>
<evidence type="ECO:0000256" key="1">
    <source>
        <dbReference type="ARBA" id="ARBA00023015"/>
    </source>
</evidence>
<dbReference type="PANTHER" id="PTHR43130">
    <property type="entry name" value="ARAC-FAMILY TRANSCRIPTIONAL REGULATOR"/>
    <property type="match status" value="1"/>
</dbReference>
<dbReference type="Gene3D" id="3.40.50.880">
    <property type="match status" value="1"/>
</dbReference>
<evidence type="ECO:0000256" key="2">
    <source>
        <dbReference type="ARBA" id="ARBA00023125"/>
    </source>
</evidence>
<dbReference type="PANTHER" id="PTHR43130:SF3">
    <property type="entry name" value="HTH-TYPE TRANSCRIPTIONAL REGULATOR RV1931C"/>
    <property type="match status" value="1"/>
</dbReference>
<dbReference type="SMART" id="SM00342">
    <property type="entry name" value="HTH_ARAC"/>
    <property type="match status" value="1"/>
</dbReference>
<gene>
    <name evidence="5" type="ORF">ACFSUD_02350</name>
</gene>
<reference evidence="6" key="1">
    <citation type="journal article" date="2019" name="Int. J. Syst. Evol. Microbiol.">
        <title>The Global Catalogue of Microorganisms (GCM) 10K type strain sequencing project: providing services to taxonomists for standard genome sequencing and annotation.</title>
        <authorList>
            <consortium name="The Broad Institute Genomics Platform"/>
            <consortium name="The Broad Institute Genome Sequencing Center for Infectious Disease"/>
            <person name="Wu L."/>
            <person name="Ma J."/>
        </authorList>
    </citation>
    <scope>NUCLEOTIDE SEQUENCE [LARGE SCALE GENOMIC DNA]</scope>
    <source>
        <strain evidence="6">TISTR 2562</strain>
    </source>
</reference>
<dbReference type="InterPro" id="IPR018062">
    <property type="entry name" value="HTH_AraC-typ_CS"/>
</dbReference>
<dbReference type="SUPFAM" id="SSF52317">
    <property type="entry name" value="Class I glutamine amidotransferase-like"/>
    <property type="match status" value="1"/>
</dbReference>
<dbReference type="Pfam" id="PF01965">
    <property type="entry name" value="DJ-1_PfpI"/>
    <property type="match status" value="1"/>
</dbReference>
<dbReference type="CDD" id="cd03136">
    <property type="entry name" value="GATase1_AraC_ArgR_like"/>
    <property type="match status" value="1"/>
</dbReference>
<name>A0ABW5TZS5_9RHOB</name>
<dbReference type="PROSITE" id="PS01124">
    <property type="entry name" value="HTH_ARAC_FAMILY_2"/>
    <property type="match status" value="1"/>
</dbReference>
<dbReference type="InterPro" id="IPR052158">
    <property type="entry name" value="INH-QAR"/>
</dbReference>
<keyword evidence="2" id="KW-0238">DNA-binding</keyword>
<proteinExistence type="predicted"/>
<dbReference type="InterPro" id="IPR002818">
    <property type="entry name" value="DJ-1/PfpI"/>
</dbReference>
<evidence type="ECO:0000256" key="3">
    <source>
        <dbReference type="ARBA" id="ARBA00023163"/>
    </source>
</evidence>
<dbReference type="SUPFAM" id="SSF46689">
    <property type="entry name" value="Homeodomain-like"/>
    <property type="match status" value="2"/>
</dbReference>
<dbReference type="RefSeq" id="WP_386371108.1">
    <property type="nucleotide sequence ID" value="NZ_JBHUMP010000002.1"/>
</dbReference>
<evidence type="ECO:0000313" key="5">
    <source>
        <dbReference type="EMBL" id="MFD2738401.1"/>
    </source>
</evidence>